<accession>A0A162PLF2</accession>
<name>A0A162PLF2_9CRUS</name>
<comment type="caution">
    <text evidence="1">The sequence shown here is derived from an EMBL/GenBank/DDBJ whole genome shotgun (WGS) entry which is preliminary data.</text>
</comment>
<keyword evidence="2" id="KW-1185">Reference proteome</keyword>
<reference evidence="1 2" key="1">
    <citation type="submission" date="2016-03" db="EMBL/GenBank/DDBJ databases">
        <title>EvidentialGene: Evidence-directed Construction of Genes on Genomes.</title>
        <authorList>
            <person name="Gilbert D.G."/>
            <person name="Choi J.-H."/>
            <person name="Mockaitis K."/>
            <person name="Colbourne J."/>
            <person name="Pfrender M."/>
        </authorList>
    </citation>
    <scope>NUCLEOTIDE SEQUENCE [LARGE SCALE GENOMIC DNA]</scope>
    <source>
        <strain evidence="1 2">Xinb3</strain>
        <tissue evidence="1">Complete organism</tissue>
    </source>
</reference>
<evidence type="ECO:0000313" key="1">
    <source>
        <dbReference type="EMBL" id="KZS18949.1"/>
    </source>
</evidence>
<dbReference type="EMBL" id="LRGB01000494">
    <property type="protein sequence ID" value="KZS18949.1"/>
    <property type="molecule type" value="Genomic_DNA"/>
</dbReference>
<organism evidence="1 2">
    <name type="scientific">Daphnia magna</name>
    <dbReference type="NCBI Taxonomy" id="35525"/>
    <lineage>
        <taxon>Eukaryota</taxon>
        <taxon>Metazoa</taxon>
        <taxon>Ecdysozoa</taxon>
        <taxon>Arthropoda</taxon>
        <taxon>Crustacea</taxon>
        <taxon>Branchiopoda</taxon>
        <taxon>Diplostraca</taxon>
        <taxon>Cladocera</taxon>
        <taxon>Anomopoda</taxon>
        <taxon>Daphniidae</taxon>
        <taxon>Daphnia</taxon>
    </lineage>
</organism>
<evidence type="ECO:0000313" key="2">
    <source>
        <dbReference type="Proteomes" id="UP000076858"/>
    </source>
</evidence>
<proteinExistence type="predicted"/>
<sequence>MKFFVESCSYVAKFSTVRSEMLQCPGLSQLTLQCRNTAMDSTEKFANAKCRWRISQPDAGAAVPCV</sequence>
<gene>
    <name evidence="1" type="ORF">APZ42_014789</name>
</gene>
<dbReference type="Proteomes" id="UP000076858">
    <property type="component" value="Unassembled WGS sequence"/>
</dbReference>
<dbReference type="AlphaFoldDB" id="A0A162PLF2"/>
<protein>
    <submittedName>
        <fullName evidence="1">Uncharacterized protein</fullName>
    </submittedName>
</protein>